<dbReference type="AlphaFoldDB" id="A0A4U1C0H1"/>
<dbReference type="Pfam" id="PF13448">
    <property type="entry name" value="DUF4114"/>
    <property type="match status" value="1"/>
</dbReference>
<feature type="domain" description="DUF4842" evidence="2">
    <location>
        <begin position="470"/>
        <end position="663"/>
    </location>
</feature>
<dbReference type="NCBIfam" id="TIGR04456">
    <property type="entry name" value="LruC_dom"/>
    <property type="match status" value="1"/>
</dbReference>
<keyword evidence="4" id="KW-1185">Reference proteome</keyword>
<gene>
    <name evidence="3" type="ORF">FA046_07775</name>
</gene>
<sequence length="679" mass="74444">MDSQKLTPPKLWIIGLFLITFLFACKKNEVVESNISSNKIAPDGFKFSTVREVKIKIRLLTNLGEPISGVPVTLNTLDDTQELLKMISDKNGFIITSLNVSTYIKELLVKTPYIGLMNKVPVSISSNDLELTLGGPKGLSGNIILSQPPQNSPMVVFGKNNQPPSTLSTNYEYMGTYSSNGRPDYLMAQPGNVSAGLLSYINASLPDAQDVRIHHPEYLAATAQHTLEVVETGEVFITFVAEGAGNLNSVGYYTYPTGYPPTTKDDISTIRYIFPNASDGISGGGLVSGDRVSLGSFNAGTTISIVLLSDAWESGPAKAVISSSTKFYTDKQYNPEPDVNLKVHSVLLNYATENVFVLGFEDLQRDNPACDQDFNDLVLYASANPVSALSKVRVKPLDPPVDEDGDGVFDEFDEYPKDPRRAYNTYSPSKYGWGTLAFEDNWPLSGDYDMNDLVLNYRYTLVSNANNNSVEMLAKFTAKTAFAQYKNGFGVKLGVNPSDITSVSGGKYSEGYLSFNANGTEANQNSSAVIIPFDNHKLLIDGAPNSGSILDMTIKFSETSNHSSFFSTAPFDPFLISNGRRGYEIHLPGKTPTNLANTSLFGTFDDRSLTPGSIYYVNSNNRPWAMHFNQEFKFPKEGVSIENAYLHFGDWAISGGLNFTDWYSNLTSGYRNDAMIYGN</sequence>
<feature type="domain" description="DUF4114" evidence="1">
    <location>
        <begin position="297"/>
        <end position="383"/>
    </location>
</feature>
<reference evidence="3 4" key="1">
    <citation type="submission" date="2019-04" db="EMBL/GenBank/DDBJ databases">
        <title>Pedobacter sp. AR-3-17 sp. nov., isolated from Arctic soil.</title>
        <authorList>
            <person name="Dahal R.H."/>
            <person name="Kim D.-U."/>
        </authorList>
    </citation>
    <scope>NUCLEOTIDE SEQUENCE [LARGE SCALE GENOMIC DNA]</scope>
    <source>
        <strain evidence="3 4">AR-3-17</strain>
    </source>
</reference>
<dbReference type="InterPro" id="IPR031025">
    <property type="entry name" value="LruC_dom"/>
</dbReference>
<dbReference type="PROSITE" id="PS51257">
    <property type="entry name" value="PROKAR_LIPOPROTEIN"/>
    <property type="match status" value="1"/>
</dbReference>
<dbReference type="Pfam" id="PF16130">
    <property type="entry name" value="DUF4842"/>
    <property type="match status" value="1"/>
</dbReference>
<dbReference type="Proteomes" id="UP000308181">
    <property type="component" value="Unassembled WGS sequence"/>
</dbReference>
<dbReference type="OrthoDB" id="1204817at2"/>
<evidence type="ECO:0000259" key="1">
    <source>
        <dbReference type="Pfam" id="PF13448"/>
    </source>
</evidence>
<evidence type="ECO:0000259" key="2">
    <source>
        <dbReference type="Pfam" id="PF16130"/>
    </source>
</evidence>
<dbReference type="EMBL" id="SWBP01000002">
    <property type="protein sequence ID" value="TKB99002.1"/>
    <property type="molecule type" value="Genomic_DNA"/>
</dbReference>
<dbReference type="RefSeq" id="WP_136825814.1">
    <property type="nucleotide sequence ID" value="NZ_SWBP01000002.1"/>
</dbReference>
<protein>
    <submittedName>
        <fullName evidence="3">LruC domain-containing protein</fullName>
    </submittedName>
</protein>
<organism evidence="3 4">
    <name type="scientific">Pedobacter cryophilus</name>
    <dbReference type="NCBI Taxonomy" id="2571271"/>
    <lineage>
        <taxon>Bacteria</taxon>
        <taxon>Pseudomonadati</taxon>
        <taxon>Bacteroidota</taxon>
        <taxon>Sphingobacteriia</taxon>
        <taxon>Sphingobacteriales</taxon>
        <taxon>Sphingobacteriaceae</taxon>
        <taxon>Pedobacter</taxon>
    </lineage>
</organism>
<evidence type="ECO:0000313" key="4">
    <source>
        <dbReference type="Proteomes" id="UP000308181"/>
    </source>
</evidence>
<dbReference type="InterPro" id="IPR032295">
    <property type="entry name" value="DUF4842"/>
</dbReference>
<name>A0A4U1C0H1_9SPHI</name>
<proteinExistence type="predicted"/>
<accession>A0A4U1C0H1</accession>
<evidence type="ECO:0000313" key="3">
    <source>
        <dbReference type="EMBL" id="TKB99002.1"/>
    </source>
</evidence>
<dbReference type="InterPro" id="IPR025193">
    <property type="entry name" value="DUF4114"/>
</dbReference>
<comment type="caution">
    <text evidence="3">The sequence shown here is derived from an EMBL/GenBank/DDBJ whole genome shotgun (WGS) entry which is preliminary data.</text>
</comment>